<reference evidence="2" key="1">
    <citation type="submission" date="2018-06" db="EMBL/GenBank/DDBJ databases">
        <authorList>
            <person name="Zhirakovskaya E."/>
        </authorList>
    </citation>
    <scope>NUCLEOTIDE SEQUENCE</scope>
</reference>
<dbReference type="AlphaFoldDB" id="A0A3B0YE67"/>
<evidence type="ECO:0000313" key="2">
    <source>
        <dbReference type="EMBL" id="VAW79195.1"/>
    </source>
</evidence>
<gene>
    <name evidence="2" type="ORF">MNBD_GAMMA14-1769</name>
</gene>
<evidence type="ECO:0008006" key="3">
    <source>
        <dbReference type="Google" id="ProtNLM"/>
    </source>
</evidence>
<dbReference type="Pfam" id="PF11903">
    <property type="entry name" value="ParD_like"/>
    <property type="match status" value="1"/>
</dbReference>
<feature type="non-terminal residue" evidence="2">
    <location>
        <position position="1"/>
    </location>
</feature>
<feature type="region of interest" description="Disordered" evidence="1">
    <location>
        <begin position="97"/>
        <end position="120"/>
    </location>
</feature>
<accession>A0A3B0YE67</accession>
<organism evidence="2">
    <name type="scientific">hydrothermal vent metagenome</name>
    <dbReference type="NCBI Taxonomy" id="652676"/>
    <lineage>
        <taxon>unclassified sequences</taxon>
        <taxon>metagenomes</taxon>
        <taxon>ecological metagenomes</taxon>
    </lineage>
</organism>
<dbReference type="EMBL" id="UOFM01000297">
    <property type="protein sequence ID" value="VAW79195.1"/>
    <property type="molecule type" value="Genomic_DNA"/>
</dbReference>
<sequence>LFQEAEAEGALLNRSAAKQVEFWAQLGKILSRSISNDDVLALMQGIASIQIEIPEVQRVEPQEVFTAVDKARQSGDLARQITPGSVYYEASTRHPGLLDEVGPDGSRRSGHFSDGKFIAE</sequence>
<evidence type="ECO:0000256" key="1">
    <source>
        <dbReference type="SAM" id="MobiDB-lite"/>
    </source>
</evidence>
<protein>
    <recommendedName>
        <fullName evidence="3">ParD-like antitoxin of type II toxin-antitoxin system</fullName>
    </recommendedName>
</protein>
<feature type="compositionally biased region" description="Basic and acidic residues" evidence="1">
    <location>
        <begin position="105"/>
        <end position="120"/>
    </location>
</feature>
<dbReference type="InterPro" id="IPR021831">
    <property type="entry name" value="ParD-like"/>
</dbReference>
<proteinExistence type="predicted"/>
<name>A0A3B0YE67_9ZZZZ</name>